<dbReference type="Gene3D" id="1.10.510.10">
    <property type="entry name" value="Transferase(Phosphotransferase) domain 1"/>
    <property type="match status" value="1"/>
</dbReference>
<organism evidence="1 2">
    <name type="scientific">Aduncisulcus paluster</name>
    <dbReference type="NCBI Taxonomy" id="2918883"/>
    <lineage>
        <taxon>Eukaryota</taxon>
        <taxon>Metamonada</taxon>
        <taxon>Carpediemonas-like organisms</taxon>
        <taxon>Aduncisulcus</taxon>
    </lineage>
</organism>
<protein>
    <submittedName>
        <fullName evidence="1">Uncharacterized protein</fullName>
    </submittedName>
</protein>
<dbReference type="SUPFAM" id="SSF56112">
    <property type="entry name" value="Protein kinase-like (PK-like)"/>
    <property type="match status" value="1"/>
</dbReference>
<feature type="non-terminal residue" evidence="1">
    <location>
        <position position="1"/>
    </location>
</feature>
<evidence type="ECO:0000313" key="2">
    <source>
        <dbReference type="Proteomes" id="UP001057375"/>
    </source>
</evidence>
<dbReference type="Proteomes" id="UP001057375">
    <property type="component" value="Unassembled WGS sequence"/>
</dbReference>
<name>A0ABQ5KXX3_9EUKA</name>
<keyword evidence="2" id="KW-1185">Reference proteome</keyword>
<sequence>QKSDAYALGLCIFSVFSGLVPYEHCPLLRGKSDITQTLTKLLESDSMKPNLQIDESWCSLKKANATVAECVLDVFKDLTQLHVSDRISVREARERLAPIKKFVPKIGDGFKFPTVEELIEYYKKKHESMVMDIVSK</sequence>
<comment type="caution">
    <text evidence="1">The sequence shown here is derived from an EMBL/GenBank/DDBJ whole genome shotgun (WGS) entry which is preliminary data.</text>
</comment>
<proteinExistence type="predicted"/>
<reference evidence="1" key="1">
    <citation type="submission" date="2022-03" db="EMBL/GenBank/DDBJ databases">
        <title>Draft genome sequence of Aduncisulcus paluster, a free-living microaerophilic Fornicata.</title>
        <authorList>
            <person name="Yuyama I."/>
            <person name="Kume K."/>
            <person name="Tamura T."/>
            <person name="Inagaki Y."/>
            <person name="Hashimoto T."/>
        </authorList>
    </citation>
    <scope>NUCLEOTIDE SEQUENCE</scope>
    <source>
        <strain evidence="1">NY0171</strain>
    </source>
</reference>
<accession>A0ABQ5KXX3</accession>
<dbReference type="EMBL" id="BQXS01011444">
    <property type="protein sequence ID" value="GKT37307.1"/>
    <property type="molecule type" value="Genomic_DNA"/>
</dbReference>
<dbReference type="InterPro" id="IPR011009">
    <property type="entry name" value="Kinase-like_dom_sf"/>
</dbReference>
<gene>
    <name evidence="1" type="ORF">ADUPG1_010121</name>
</gene>
<evidence type="ECO:0000313" key="1">
    <source>
        <dbReference type="EMBL" id="GKT37307.1"/>
    </source>
</evidence>